<dbReference type="AlphaFoldDB" id="A0A2I0I413"/>
<proteinExistence type="predicted"/>
<reference evidence="1 2" key="1">
    <citation type="submission" date="2017-11" db="EMBL/GenBank/DDBJ databases">
        <title>De-novo sequencing of pomegranate (Punica granatum L.) genome.</title>
        <authorList>
            <person name="Akparov Z."/>
            <person name="Amiraslanov A."/>
            <person name="Hajiyeva S."/>
            <person name="Abbasov M."/>
            <person name="Kaur K."/>
            <person name="Hamwieh A."/>
            <person name="Solovyev V."/>
            <person name="Salamov A."/>
            <person name="Braich B."/>
            <person name="Kosarev P."/>
            <person name="Mahmoud A."/>
            <person name="Hajiyev E."/>
            <person name="Babayeva S."/>
            <person name="Izzatullayeva V."/>
            <person name="Mammadov A."/>
            <person name="Mammadov A."/>
            <person name="Sharifova S."/>
            <person name="Ojaghi J."/>
            <person name="Eynullazada K."/>
            <person name="Bayramov B."/>
            <person name="Abdulazimova A."/>
            <person name="Shahmuradov I."/>
        </authorList>
    </citation>
    <scope>NUCLEOTIDE SEQUENCE [LARGE SCALE GENOMIC DNA]</scope>
    <source>
        <strain evidence="2">cv. AG2017</strain>
        <tissue evidence="1">Leaf</tissue>
    </source>
</reference>
<dbReference type="InterPro" id="IPR043502">
    <property type="entry name" value="DNA/RNA_pol_sf"/>
</dbReference>
<dbReference type="Proteomes" id="UP000233551">
    <property type="component" value="Unassembled WGS sequence"/>
</dbReference>
<dbReference type="PANTHER" id="PTHR11439:SF462">
    <property type="match status" value="1"/>
</dbReference>
<accession>A0A2I0I413</accession>
<sequence length="273" mass="31088">MDCGLFLSQRKYVLDILTECGMLASRPSPFLMEQHHRLSTSSSDLLSDPAKYIRLIGRLIYLTITRPEIIYSIHILAQFMQEPRQDHWDAALWVLRYLKQSPGQGILLRPTSLELEAFCDSDWASCPLTRRSITSYFITLGGCPVSWKTKKQTTVSCSSAEAEYRAMAATVSEVIWLRSLLSSLGIQLTTSTRLFCDNQAALHIAANPVFHERTKHIEIDCHFVREHLKSGVVATDYLPTRLQLADIFTKALGRDRFRFLLFKLGIRDLHAPT</sequence>
<comment type="caution">
    <text evidence="1">The sequence shown here is derived from an EMBL/GenBank/DDBJ whole genome shotgun (WGS) entry which is preliminary data.</text>
</comment>
<evidence type="ECO:0008006" key="3">
    <source>
        <dbReference type="Google" id="ProtNLM"/>
    </source>
</evidence>
<protein>
    <recommendedName>
        <fullName evidence="3">Reverse transcriptase Ty1/copia-type domain-containing protein</fullName>
    </recommendedName>
</protein>
<organism evidence="1 2">
    <name type="scientific">Punica granatum</name>
    <name type="common">Pomegranate</name>
    <dbReference type="NCBI Taxonomy" id="22663"/>
    <lineage>
        <taxon>Eukaryota</taxon>
        <taxon>Viridiplantae</taxon>
        <taxon>Streptophyta</taxon>
        <taxon>Embryophyta</taxon>
        <taxon>Tracheophyta</taxon>
        <taxon>Spermatophyta</taxon>
        <taxon>Magnoliopsida</taxon>
        <taxon>eudicotyledons</taxon>
        <taxon>Gunneridae</taxon>
        <taxon>Pentapetalae</taxon>
        <taxon>rosids</taxon>
        <taxon>malvids</taxon>
        <taxon>Myrtales</taxon>
        <taxon>Lythraceae</taxon>
        <taxon>Punica</taxon>
    </lineage>
</organism>
<dbReference type="SUPFAM" id="SSF56672">
    <property type="entry name" value="DNA/RNA polymerases"/>
    <property type="match status" value="1"/>
</dbReference>
<dbReference type="STRING" id="22663.A0A2I0I413"/>
<evidence type="ECO:0000313" key="1">
    <source>
        <dbReference type="EMBL" id="PKI38708.1"/>
    </source>
</evidence>
<evidence type="ECO:0000313" key="2">
    <source>
        <dbReference type="Proteomes" id="UP000233551"/>
    </source>
</evidence>
<gene>
    <name evidence="1" type="ORF">CRG98_040899</name>
</gene>
<dbReference type="CDD" id="cd09272">
    <property type="entry name" value="RNase_HI_RT_Ty1"/>
    <property type="match status" value="1"/>
</dbReference>
<dbReference type="PANTHER" id="PTHR11439">
    <property type="entry name" value="GAG-POL-RELATED RETROTRANSPOSON"/>
    <property type="match status" value="1"/>
</dbReference>
<name>A0A2I0I413_PUNGR</name>
<keyword evidence="2" id="KW-1185">Reference proteome</keyword>
<dbReference type="EMBL" id="PGOL01004032">
    <property type="protein sequence ID" value="PKI38708.1"/>
    <property type="molecule type" value="Genomic_DNA"/>
</dbReference>